<proteinExistence type="predicted"/>
<dbReference type="EMBL" id="SJPY01000005">
    <property type="protein sequence ID" value="TWU40044.1"/>
    <property type="molecule type" value="Genomic_DNA"/>
</dbReference>
<keyword evidence="2" id="KW-1185">Reference proteome</keyword>
<evidence type="ECO:0000313" key="2">
    <source>
        <dbReference type="Proteomes" id="UP000315471"/>
    </source>
</evidence>
<evidence type="ECO:0000313" key="1">
    <source>
        <dbReference type="EMBL" id="TWU40044.1"/>
    </source>
</evidence>
<gene>
    <name evidence="1" type="ORF">Q31b_33880</name>
</gene>
<name>A0A5C6DUU9_9BACT</name>
<organism evidence="1 2">
    <name type="scientific">Novipirellula aureliae</name>
    <dbReference type="NCBI Taxonomy" id="2527966"/>
    <lineage>
        <taxon>Bacteria</taxon>
        <taxon>Pseudomonadati</taxon>
        <taxon>Planctomycetota</taxon>
        <taxon>Planctomycetia</taxon>
        <taxon>Pirellulales</taxon>
        <taxon>Pirellulaceae</taxon>
        <taxon>Novipirellula</taxon>
    </lineage>
</organism>
<reference evidence="1 2" key="1">
    <citation type="submission" date="2019-02" db="EMBL/GenBank/DDBJ databases">
        <title>Deep-cultivation of Planctomycetes and their phenomic and genomic characterization uncovers novel biology.</title>
        <authorList>
            <person name="Wiegand S."/>
            <person name="Jogler M."/>
            <person name="Boedeker C."/>
            <person name="Pinto D."/>
            <person name="Vollmers J."/>
            <person name="Rivas-Marin E."/>
            <person name="Kohn T."/>
            <person name="Peeters S.H."/>
            <person name="Heuer A."/>
            <person name="Rast P."/>
            <person name="Oberbeckmann S."/>
            <person name="Bunk B."/>
            <person name="Jeske O."/>
            <person name="Meyerdierks A."/>
            <person name="Storesund J.E."/>
            <person name="Kallscheuer N."/>
            <person name="Luecker S."/>
            <person name="Lage O.M."/>
            <person name="Pohl T."/>
            <person name="Merkel B.J."/>
            <person name="Hornburger P."/>
            <person name="Mueller R.-W."/>
            <person name="Bruemmer F."/>
            <person name="Labrenz M."/>
            <person name="Spormann A.M."/>
            <person name="Op Den Camp H."/>
            <person name="Overmann J."/>
            <person name="Amann R."/>
            <person name="Jetten M.S.M."/>
            <person name="Mascher T."/>
            <person name="Medema M.H."/>
            <person name="Devos D.P."/>
            <person name="Kaster A.-K."/>
            <person name="Ovreas L."/>
            <person name="Rohde M."/>
            <person name="Galperin M.Y."/>
            <person name="Jogler C."/>
        </authorList>
    </citation>
    <scope>NUCLEOTIDE SEQUENCE [LARGE SCALE GENOMIC DNA]</scope>
    <source>
        <strain evidence="1 2">Q31b</strain>
    </source>
</reference>
<dbReference type="AlphaFoldDB" id="A0A5C6DUU9"/>
<dbReference type="Proteomes" id="UP000315471">
    <property type="component" value="Unassembled WGS sequence"/>
</dbReference>
<accession>A0A5C6DUU9</accession>
<comment type="caution">
    <text evidence="1">The sequence shown here is derived from an EMBL/GenBank/DDBJ whole genome shotgun (WGS) entry which is preliminary data.</text>
</comment>
<sequence>MNESENTNDETTVKEVVDIYMALRDEYFVTKAAAETMDRCSVTPSLLVDAFNAKILDLSRPSEEADAIHGYRNELLSHFTSSNQAEAPMVIRLKRIAQKGGERGPHYDQSVLSVVESIEEKGNYEPVPAMRLLHGYALNVESGVFTAEELDEAKKLAVDLGLSIEQGEEFAGGVRYAEEFLKAHVRTQES</sequence>
<protein>
    <submittedName>
        <fullName evidence="1">Uncharacterized protein</fullName>
    </submittedName>
</protein>
<dbReference type="RefSeq" id="WP_146600679.1">
    <property type="nucleotide sequence ID" value="NZ_SJPY01000005.1"/>
</dbReference>